<gene>
    <name evidence="1" type="ORF">L0N08_07640</name>
</gene>
<dbReference type="Gene3D" id="1.10.357.10">
    <property type="entry name" value="Tetracycline Repressor, domain 2"/>
    <property type="match status" value="1"/>
</dbReference>
<proteinExistence type="predicted"/>
<dbReference type="EMBL" id="JAKNGE010000007">
    <property type="protein sequence ID" value="MCG4745277.1"/>
    <property type="molecule type" value="Genomic_DNA"/>
</dbReference>
<dbReference type="RefSeq" id="WP_235957660.1">
    <property type="nucleotide sequence ID" value="NZ_JAKNGE010000007.1"/>
</dbReference>
<comment type="caution">
    <text evidence="1">The sequence shown here is derived from an EMBL/GenBank/DDBJ whole genome shotgun (WGS) entry which is preliminary data.</text>
</comment>
<evidence type="ECO:0008006" key="3">
    <source>
        <dbReference type="Google" id="ProtNLM"/>
    </source>
</evidence>
<evidence type="ECO:0000313" key="2">
    <source>
        <dbReference type="Proteomes" id="UP001299608"/>
    </source>
</evidence>
<sequence>MSDELYSNVLNDIVAILNEDTALSIDKKIHEIMHAFIMGLCGEPEMVKAIMYSGINVIFANNSDNSTPNNPGISMLDNIFAVGIAQNVFKPNIANTSWMIISALLGFTISLIDNQLHLTDNFNQLVDDFVQILLGGILQ</sequence>
<organism evidence="1 2">
    <name type="scientific">Enterocloster aldenensis</name>
    <dbReference type="NCBI Taxonomy" id="358742"/>
    <lineage>
        <taxon>Bacteria</taxon>
        <taxon>Bacillati</taxon>
        <taxon>Bacillota</taxon>
        <taxon>Clostridia</taxon>
        <taxon>Lachnospirales</taxon>
        <taxon>Lachnospiraceae</taxon>
        <taxon>Enterocloster</taxon>
    </lineage>
</organism>
<reference evidence="1" key="1">
    <citation type="submission" date="2022-01" db="EMBL/GenBank/DDBJ databases">
        <title>Collection of gut derived symbiotic bacterial strains cultured from healthy donors.</title>
        <authorList>
            <person name="Lin H."/>
            <person name="Kohout C."/>
            <person name="Waligurski E."/>
            <person name="Pamer E.G."/>
        </authorList>
    </citation>
    <scope>NUCLEOTIDE SEQUENCE</scope>
    <source>
        <strain evidence="1">DFI.6.55</strain>
    </source>
</reference>
<protein>
    <recommendedName>
        <fullName evidence="3">TetR/AcrR family transcriptional regulator</fullName>
    </recommendedName>
</protein>
<dbReference type="AlphaFoldDB" id="A0AAW5BTI1"/>
<dbReference type="Proteomes" id="UP001299608">
    <property type="component" value="Unassembled WGS sequence"/>
</dbReference>
<accession>A0AAW5BTI1</accession>
<evidence type="ECO:0000313" key="1">
    <source>
        <dbReference type="EMBL" id="MCG4745277.1"/>
    </source>
</evidence>
<name>A0AAW5BTI1_9FIRM</name>